<keyword evidence="1" id="KW-1133">Transmembrane helix</keyword>
<evidence type="ECO:0000256" key="1">
    <source>
        <dbReference type="SAM" id="Phobius"/>
    </source>
</evidence>
<keyword evidence="1" id="KW-0812">Transmembrane</keyword>
<feature type="transmembrane region" description="Helical" evidence="1">
    <location>
        <begin position="276"/>
        <end position="295"/>
    </location>
</feature>
<protein>
    <recommendedName>
        <fullName evidence="4">Gustatory receptor</fullName>
    </recommendedName>
</protein>
<evidence type="ECO:0000313" key="2">
    <source>
        <dbReference type="EMBL" id="KAH9412820.1"/>
    </source>
</evidence>
<sequence length="446" mass="53711">MKNYLLHWFFFNAIGYCGIQLKPIRLNDWKSIINMAINLFINLIILTNFVIKREFGWNTDPNDLNQTYKNFNHFISITTNYYAPFLWLFIIIYQYFNGKQLIRLMEQKSFQLIYNCRRQTLIVIITMIIFISPYIHEQFEEIFMASNQTRTIIRQLHIYCINLCYFLPLFFVNYVKYATLKRLQSLRKSEKRYNNHRYNSMMINKKILQEMKILSNLNRKFARIISPLLLACLLSYSFDIVAVFFWIEKTPVTLRELYMIFFGKKSSFWQNLFDAIIYHGIDHPFLMPMLLMVYVKYATIESIKLINYNDDIDSIDSQTSIGQQQEDNRIIKLNMERIKLEKFQNLAKLNRKFSGILSPLLLICIIAFNIDMITFFFWNINEPDFFETFLALSSYWLYLTYVIYLDEKIQKLLKKINENSNNENQFKMLWLLSSISIVSEIISIYR</sequence>
<reference evidence="2 3" key="2">
    <citation type="journal article" date="2022" name="Mol. Biol. Evol.">
        <title>Comparative Genomics Reveals Insights into the Divergent Evolution of Astigmatic Mites and Household Pest Adaptations.</title>
        <authorList>
            <person name="Xiong Q."/>
            <person name="Wan A.T."/>
            <person name="Liu X."/>
            <person name="Fung C.S."/>
            <person name="Xiao X."/>
            <person name="Malainual N."/>
            <person name="Hou J."/>
            <person name="Wang L."/>
            <person name="Wang M."/>
            <person name="Yang K.Y."/>
            <person name="Cui Y."/>
            <person name="Leung E.L."/>
            <person name="Nong W."/>
            <person name="Shin S.K."/>
            <person name="Au S.W."/>
            <person name="Jeong K.Y."/>
            <person name="Chew F.T."/>
            <person name="Hui J.H."/>
            <person name="Leung T.F."/>
            <person name="Tungtrongchitr A."/>
            <person name="Zhong N."/>
            <person name="Liu Z."/>
            <person name="Tsui S.K."/>
        </authorList>
    </citation>
    <scope>NUCLEOTIDE SEQUENCE [LARGE SCALE GENOMIC DNA]</scope>
    <source>
        <strain evidence="2">Derp</strain>
    </source>
</reference>
<organism evidence="2 3">
    <name type="scientific">Dermatophagoides pteronyssinus</name>
    <name type="common">European house dust mite</name>
    <dbReference type="NCBI Taxonomy" id="6956"/>
    <lineage>
        <taxon>Eukaryota</taxon>
        <taxon>Metazoa</taxon>
        <taxon>Ecdysozoa</taxon>
        <taxon>Arthropoda</taxon>
        <taxon>Chelicerata</taxon>
        <taxon>Arachnida</taxon>
        <taxon>Acari</taxon>
        <taxon>Acariformes</taxon>
        <taxon>Sarcoptiformes</taxon>
        <taxon>Astigmata</taxon>
        <taxon>Psoroptidia</taxon>
        <taxon>Analgoidea</taxon>
        <taxon>Pyroglyphidae</taxon>
        <taxon>Dermatophagoidinae</taxon>
        <taxon>Dermatophagoides</taxon>
    </lineage>
</organism>
<feature type="transmembrane region" description="Helical" evidence="1">
    <location>
        <begin position="356"/>
        <end position="379"/>
    </location>
</feature>
<feature type="transmembrane region" description="Helical" evidence="1">
    <location>
        <begin position="116"/>
        <end position="136"/>
    </location>
</feature>
<reference evidence="2 3" key="1">
    <citation type="journal article" date="2018" name="J. Allergy Clin. Immunol.">
        <title>High-quality assembly of Dermatophagoides pteronyssinus genome and transcriptome reveals a wide range of novel allergens.</title>
        <authorList>
            <person name="Liu X.Y."/>
            <person name="Yang K.Y."/>
            <person name="Wang M.Q."/>
            <person name="Kwok J.S."/>
            <person name="Zeng X."/>
            <person name="Yang Z."/>
            <person name="Xiao X.J."/>
            <person name="Lau C.P."/>
            <person name="Li Y."/>
            <person name="Huang Z.M."/>
            <person name="Ba J.G."/>
            <person name="Yim A.K."/>
            <person name="Ouyang C.Y."/>
            <person name="Ngai S.M."/>
            <person name="Chan T.F."/>
            <person name="Leung E.L."/>
            <person name="Liu L."/>
            <person name="Liu Z.G."/>
            <person name="Tsui S.K."/>
        </authorList>
    </citation>
    <scope>NUCLEOTIDE SEQUENCE [LARGE SCALE GENOMIC DNA]</scope>
    <source>
        <strain evidence="2">Derp</strain>
    </source>
</reference>
<evidence type="ECO:0008006" key="4">
    <source>
        <dbReference type="Google" id="ProtNLM"/>
    </source>
</evidence>
<comment type="caution">
    <text evidence="2">The sequence shown here is derived from an EMBL/GenBank/DDBJ whole genome shotgun (WGS) entry which is preliminary data.</text>
</comment>
<evidence type="ECO:0000313" key="3">
    <source>
        <dbReference type="Proteomes" id="UP000887458"/>
    </source>
</evidence>
<gene>
    <name evidence="2" type="ORF">DERP_009802</name>
</gene>
<dbReference type="EMBL" id="NJHN03000128">
    <property type="protein sequence ID" value="KAH9412820.1"/>
    <property type="molecule type" value="Genomic_DNA"/>
</dbReference>
<keyword evidence="1" id="KW-0472">Membrane</keyword>
<feature type="transmembrane region" description="Helical" evidence="1">
    <location>
        <begin position="31"/>
        <end position="51"/>
    </location>
</feature>
<keyword evidence="3" id="KW-1185">Reference proteome</keyword>
<proteinExistence type="predicted"/>
<feature type="transmembrane region" description="Helical" evidence="1">
    <location>
        <begin position="71"/>
        <end position="96"/>
    </location>
</feature>
<name>A0ABQ8IR68_DERPT</name>
<dbReference type="Proteomes" id="UP000887458">
    <property type="component" value="Unassembled WGS sequence"/>
</dbReference>
<feature type="transmembrane region" description="Helical" evidence="1">
    <location>
        <begin position="385"/>
        <end position="405"/>
    </location>
</feature>
<accession>A0ABQ8IR68</accession>
<feature type="transmembrane region" description="Helical" evidence="1">
    <location>
        <begin position="221"/>
        <end position="247"/>
    </location>
</feature>
<feature type="transmembrane region" description="Helical" evidence="1">
    <location>
        <begin position="156"/>
        <end position="175"/>
    </location>
</feature>